<reference evidence="7 8" key="1">
    <citation type="submission" date="2015-11" db="EMBL/GenBank/DDBJ databases">
        <authorList>
            <person name="Zhang Y."/>
            <person name="Guo Z."/>
        </authorList>
    </citation>
    <scope>NUCLEOTIDE SEQUENCE [LARGE SCALE GENOMIC DNA]</scope>
    <source>
        <strain evidence="7">JGI-4</strain>
    </source>
</reference>
<dbReference type="InterPro" id="IPR015424">
    <property type="entry name" value="PyrdxlP-dep_Trfase"/>
</dbReference>
<keyword evidence="3 4" id="KW-0663">Pyridoxal phosphate</keyword>
<dbReference type="SUPFAM" id="SSF53383">
    <property type="entry name" value="PLP-dependent transferases"/>
    <property type="match status" value="1"/>
</dbReference>
<dbReference type="GO" id="GO:0016740">
    <property type="term" value="F:transferase activity"/>
    <property type="evidence" value="ECO:0007669"/>
    <property type="project" value="UniProtKB-KW"/>
</dbReference>
<proteinExistence type="inferred from homology"/>
<evidence type="ECO:0000259" key="5">
    <source>
        <dbReference type="Pfam" id="PF00155"/>
    </source>
</evidence>
<dbReference type="STRING" id="1633631.GCA_001442925_01268"/>
<evidence type="ECO:0000256" key="2">
    <source>
        <dbReference type="ARBA" id="ARBA00022679"/>
    </source>
</evidence>
<dbReference type="Gene3D" id="3.90.1150.10">
    <property type="entry name" value="Aspartate Aminotransferase, domain 1"/>
    <property type="match status" value="1"/>
</dbReference>
<evidence type="ECO:0000313" key="6">
    <source>
        <dbReference type="EMBL" id="CUS90668.1"/>
    </source>
</evidence>
<evidence type="ECO:0000313" key="9">
    <source>
        <dbReference type="Proteomes" id="UP000182200"/>
    </source>
</evidence>
<accession>A0A0S4N344</accession>
<dbReference type="InterPro" id="IPR015421">
    <property type="entry name" value="PyrdxlP-dep_Trfase_major"/>
</dbReference>
<dbReference type="Pfam" id="PF00155">
    <property type="entry name" value="Aminotran_1_2"/>
    <property type="match status" value="1"/>
</dbReference>
<feature type="domain" description="Aminotransferase class I/classII large" evidence="5">
    <location>
        <begin position="47"/>
        <end position="387"/>
    </location>
</feature>
<accession>A0A0P1M1U8</accession>
<comment type="similarity">
    <text evidence="4">Belongs to the class-II pyridoxal-phosphate-dependent aminotransferase family.</text>
</comment>
<gene>
    <name evidence="7" type="ORF">JGI4_01273</name>
    <name evidence="6" type="ORF">JGI8_01457</name>
</gene>
<dbReference type="EMBL" id="FAOP01000005">
    <property type="protein sequence ID" value="CUU05500.1"/>
    <property type="molecule type" value="Genomic_DNA"/>
</dbReference>
<evidence type="ECO:0000256" key="3">
    <source>
        <dbReference type="ARBA" id="ARBA00022898"/>
    </source>
</evidence>
<accession>A0A0P1M766</accession>
<dbReference type="InterPro" id="IPR015422">
    <property type="entry name" value="PyrdxlP-dep_Trfase_small"/>
</dbReference>
<dbReference type="PROSITE" id="PS00599">
    <property type="entry name" value="AA_TRANSFER_CLASS_2"/>
    <property type="match status" value="1"/>
</dbReference>
<dbReference type="EMBL" id="CZVI01000021">
    <property type="protein sequence ID" value="CUS90668.1"/>
    <property type="molecule type" value="Genomic_DNA"/>
</dbReference>
<evidence type="ECO:0000313" key="7">
    <source>
        <dbReference type="EMBL" id="CUU05500.1"/>
    </source>
</evidence>
<dbReference type="Gene3D" id="3.40.640.10">
    <property type="entry name" value="Type I PLP-dependent aspartate aminotransferase-like (Major domain)"/>
    <property type="match status" value="1"/>
</dbReference>
<dbReference type="Proteomes" id="UP000182011">
    <property type="component" value="Unassembled WGS sequence"/>
</dbReference>
<dbReference type="InterPro" id="IPR004839">
    <property type="entry name" value="Aminotransferase_I/II_large"/>
</dbReference>
<dbReference type="InterPro" id="IPR001917">
    <property type="entry name" value="Aminotrans_II_pyridoxalP_BS"/>
</dbReference>
<evidence type="ECO:0000256" key="1">
    <source>
        <dbReference type="ARBA" id="ARBA00001933"/>
    </source>
</evidence>
<sequence length="399" mass="44038">MDLFDKCYAFKKHEEVKAMGLYPYFQPIYENYGPIVKMDGREIVMAGSNNYLGLTTDPRVKEAAIEAIKKYGTGCSGSRYLNGTLDIHVKLEEQLAEFVGKEAALLFSTGFQTNQGAIVPLIGKDEYVISDKDNHASIVQGTLISKGLWGGDVLVRYRHNDMKHLEEVISKLPLEAGKLIVTDGVFSMSGNIVNLPELVRIARTYNARIMLDDAHGLGVLGKGGRGTANHFGLDDQVDIIMGTFSKSFASLGGFIAGEKPVIDYIKHHSPALIFSASMTPAQVASVLKALEIIKSEPERIERLHYNANKVRQGLKNLGFNVLDGQTPIVPVVIGDDLLTFKFWRRLFDNGVFVNAVISPAVPQGMQLLRLSFMATHEDKHLDVVLEKFEKVGKELGLID</sequence>
<evidence type="ECO:0000256" key="4">
    <source>
        <dbReference type="RuleBase" id="RU003693"/>
    </source>
</evidence>
<accession>A0A0P1P200</accession>
<dbReference type="CDD" id="cd06454">
    <property type="entry name" value="KBL_like"/>
    <property type="match status" value="1"/>
</dbReference>
<dbReference type="AlphaFoldDB" id="A0A0P1LWM4"/>
<accession>A0A0P1MSK7</accession>
<accession>A0A0P1MH38</accession>
<protein>
    <submittedName>
        <fullName evidence="7">8-amino-7-oxononanoate synthase</fullName>
    </submittedName>
</protein>
<evidence type="ECO:0000313" key="8">
    <source>
        <dbReference type="Proteomes" id="UP000182011"/>
    </source>
</evidence>
<comment type="cofactor">
    <cofactor evidence="1 4">
        <name>pyridoxal 5'-phosphate</name>
        <dbReference type="ChEBI" id="CHEBI:597326"/>
    </cofactor>
</comment>
<accession>A0A0P1LY30</accession>
<dbReference type="PANTHER" id="PTHR13693">
    <property type="entry name" value="CLASS II AMINOTRANSFERASE/8-AMINO-7-OXONONANOATE SYNTHASE"/>
    <property type="match status" value="1"/>
</dbReference>
<accession>A0A0P1LAJ0</accession>
<accession>A0A0P1LWM4</accession>
<keyword evidence="9" id="KW-1185">Reference proteome</keyword>
<dbReference type="PANTHER" id="PTHR13693:SF3">
    <property type="entry name" value="LD36009P"/>
    <property type="match status" value="1"/>
</dbReference>
<dbReference type="Proteomes" id="UP000182200">
    <property type="component" value="Unassembled WGS sequence"/>
</dbReference>
<name>A0A0P1LWM4_9BACT</name>
<organism evidence="7 8">
    <name type="scientific">Candidatus Kryptonium thompsonii</name>
    <dbReference type="NCBI Taxonomy" id="1633631"/>
    <lineage>
        <taxon>Bacteria</taxon>
        <taxon>Pseudomonadati</taxon>
        <taxon>Candidatus Kryptoniota</taxon>
        <taxon>Candidatus Kryptonium</taxon>
    </lineage>
</organism>
<keyword evidence="2" id="KW-0808">Transferase</keyword>
<dbReference type="RefSeq" id="WP_047133178.1">
    <property type="nucleotide sequence ID" value="NZ_CZVS01000011.1"/>
</dbReference>
<reference evidence="6 9" key="2">
    <citation type="submission" date="2015-11" db="EMBL/GenBank/DDBJ databases">
        <authorList>
            <person name="Varghese N."/>
        </authorList>
    </citation>
    <scope>NUCLEOTIDE SEQUENCE [LARGE SCALE GENOMIC DNA]</scope>
    <source>
        <strain evidence="6 9">JGI-8</strain>
    </source>
</reference>
<dbReference type="InterPro" id="IPR050087">
    <property type="entry name" value="AON_synthase_class-II"/>
</dbReference>
<dbReference type="GO" id="GO:0030170">
    <property type="term" value="F:pyridoxal phosphate binding"/>
    <property type="evidence" value="ECO:0007669"/>
    <property type="project" value="InterPro"/>
</dbReference>